<sequence length="101" mass="11034">MKDFLGRHEAHDTTDFLELALGTPIDLWLGEENETDEERAARLDAARDILADDPAMVDRTTRLAVETIGATMPDLLRLAPAVVPAPAVRRPRRPLGHGVAA</sequence>
<dbReference type="AlphaFoldDB" id="A0AA90H183"/>
<accession>A0AA90H183</accession>
<protein>
    <submittedName>
        <fullName evidence="1">Uncharacterized protein</fullName>
    </submittedName>
</protein>
<dbReference type="EMBL" id="JABXJJ020000022">
    <property type="protein sequence ID" value="MDI5971424.1"/>
    <property type="molecule type" value="Genomic_DNA"/>
</dbReference>
<gene>
    <name evidence="1" type="ORF">POF50_019135</name>
</gene>
<proteinExistence type="predicted"/>
<reference evidence="1" key="1">
    <citation type="submission" date="2023-05" db="EMBL/GenBank/DDBJ databases">
        <title>Streptantibioticus silvisoli sp. nov., acidotolerant actinomycetes 1 from pine litter.</title>
        <authorList>
            <person name="Swiecimska M."/>
            <person name="Golinska P."/>
            <person name="Sangal V."/>
            <person name="Wachnowicz B."/>
            <person name="Goodfellow M."/>
        </authorList>
    </citation>
    <scope>NUCLEOTIDE SEQUENCE</scope>
    <source>
        <strain evidence="1">SL13</strain>
    </source>
</reference>
<evidence type="ECO:0000313" key="1">
    <source>
        <dbReference type="EMBL" id="MDI5971424.1"/>
    </source>
</evidence>
<organism evidence="1">
    <name type="scientific">Streptantibioticus silvisoli</name>
    <dbReference type="NCBI Taxonomy" id="2705255"/>
    <lineage>
        <taxon>Bacteria</taxon>
        <taxon>Bacillati</taxon>
        <taxon>Actinomycetota</taxon>
        <taxon>Actinomycetes</taxon>
        <taxon>Kitasatosporales</taxon>
        <taxon>Streptomycetaceae</taxon>
        <taxon>Streptantibioticus</taxon>
    </lineage>
</organism>
<comment type="caution">
    <text evidence="1">The sequence shown here is derived from an EMBL/GenBank/DDBJ whole genome shotgun (WGS) entry which is preliminary data.</text>
</comment>
<name>A0AA90H183_9ACTN</name>